<keyword evidence="3" id="KW-1185">Reference proteome</keyword>
<comment type="caution">
    <text evidence="2">The sequence shown here is derived from an EMBL/GenBank/DDBJ whole genome shotgun (WGS) entry which is preliminary data.</text>
</comment>
<dbReference type="EMBL" id="CM032191">
    <property type="protein sequence ID" value="KAG7085340.1"/>
    <property type="molecule type" value="Genomic_DNA"/>
</dbReference>
<gene>
    <name evidence="2" type="ORF">E1B28_002906</name>
</gene>
<dbReference type="GeneID" id="66071982"/>
<feature type="region of interest" description="Disordered" evidence="1">
    <location>
        <begin position="210"/>
        <end position="248"/>
    </location>
</feature>
<protein>
    <submittedName>
        <fullName evidence="2">Uncharacterized protein</fullName>
    </submittedName>
</protein>
<dbReference type="AlphaFoldDB" id="A0A9P7UK04"/>
<dbReference type="Proteomes" id="UP001049176">
    <property type="component" value="Chromosome 11"/>
</dbReference>
<accession>A0A9P7UK04</accession>
<name>A0A9P7UK04_9AGAR</name>
<evidence type="ECO:0000313" key="3">
    <source>
        <dbReference type="Proteomes" id="UP001049176"/>
    </source>
</evidence>
<proteinExistence type="predicted"/>
<reference evidence="2" key="1">
    <citation type="journal article" date="2021" name="Genome Biol. Evol.">
        <title>The assembled and annotated genome of the fairy-ring fungus Marasmius oreades.</title>
        <authorList>
            <person name="Hiltunen M."/>
            <person name="Ament-Velasquez S.L."/>
            <person name="Johannesson H."/>
        </authorList>
    </citation>
    <scope>NUCLEOTIDE SEQUENCE</scope>
    <source>
        <strain evidence="2">03SP1</strain>
    </source>
</reference>
<feature type="compositionally biased region" description="Polar residues" evidence="1">
    <location>
        <begin position="27"/>
        <end position="41"/>
    </location>
</feature>
<sequence length="248" mass="28510">MAPGAPQDESDERKQLDLPVETPITPPRSTMSEASPMSHNRQVIPEATDPRSPPPANSSLPFPGYMRLYPRGYGTRKDVERVLLDRTELIVLRMNCPVYRQDLIMYLHLFQQSIHAKPEDLPLYDLEYLSDESNYFELLAFLRYVCRPEIRGMVSDLSNGEYLQNLPPPSPYQPSTRDYDEEVVGNMGNTDEQLSEEARHQKLLASINRQEYLRRMTHPRPKNPEPPSMAKAHLSPPHHLETSSKPTF</sequence>
<dbReference type="KEGG" id="more:E1B28_002906"/>
<feature type="region of interest" description="Disordered" evidence="1">
    <location>
        <begin position="1"/>
        <end position="61"/>
    </location>
</feature>
<organism evidence="2 3">
    <name type="scientific">Marasmius oreades</name>
    <name type="common">fairy-ring Marasmius</name>
    <dbReference type="NCBI Taxonomy" id="181124"/>
    <lineage>
        <taxon>Eukaryota</taxon>
        <taxon>Fungi</taxon>
        <taxon>Dikarya</taxon>
        <taxon>Basidiomycota</taxon>
        <taxon>Agaricomycotina</taxon>
        <taxon>Agaricomycetes</taxon>
        <taxon>Agaricomycetidae</taxon>
        <taxon>Agaricales</taxon>
        <taxon>Marasmiineae</taxon>
        <taxon>Marasmiaceae</taxon>
        <taxon>Marasmius</taxon>
    </lineage>
</organism>
<evidence type="ECO:0000256" key="1">
    <source>
        <dbReference type="SAM" id="MobiDB-lite"/>
    </source>
</evidence>
<dbReference type="RefSeq" id="XP_043001811.1">
    <property type="nucleotide sequence ID" value="XM_043159857.1"/>
</dbReference>
<evidence type="ECO:0000313" key="2">
    <source>
        <dbReference type="EMBL" id="KAG7085340.1"/>
    </source>
</evidence>